<evidence type="ECO:0000313" key="6">
    <source>
        <dbReference type="Proteomes" id="UP000278351"/>
    </source>
</evidence>
<dbReference type="SUPFAM" id="SSF50156">
    <property type="entry name" value="PDZ domain-like"/>
    <property type="match status" value="2"/>
</dbReference>
<feature type="domain" description="PDZ" evidence="4">
    <location>
        <begin position="105"/>
        <end position="158"/>
    </location>
</feature>
<proteinExistence type="inferred from homology"/>
<organism evidence="5 6">
    <name type="scientific">Chitinophaga lutea</name>
    <dbReference type="NCBI Taxonomy" id="2488634"/>
    <lineage>
        <taxon>Bacteria</taxon>
        <taxon>Pseudomonadati</taxon>
        <taxon>Bacteroidota</taxon>
        <taxon>Chitinophagia</taxon>
        <taxon>Chitinophagales</taxon>
        <taxon>Chitinophagaceae</taxon>
        <taxon>Chitinophaga</taxon>
    </lineage>
</organism>
<comment type="caution">
    <text evidence="5">The sequence shown here is derived from an EMBL/GenBank/DDBJ whole genome shotgun (WGS) entry which is preliminary data.</text>
</comment>
<name>A0A3N4Q2R3_9BACT</name>
<accession>A0A3N4Q2R3</accession>
<reference evidence="5 6" key="1">
    <citation type="submission" date="2018-11" db="EMBL/GenBank/DDBJ databases">
        <title>Chitinophaga lutea sp.nov., isolate from arsenic contaminated soil.</title>
        <authorList>
            <person name="Zong Y."/>
        </authorList>
    </citation>
    <scope>NUCLEOTIDE SEQUENCE [LARGE SCALE GENOMIC DNA]</scope>
    <source>
        <strain evidence="5 6">ZY74</strain>
    </source>
</reference>
<dbReference type="CDD" id="cd06779">
    <property type="entry name" value="cpPDZ_Deg_HtrA-like"/>
    <property type="match status" value="1"/>
</dbReference>
<feature type="region of interest" description="Disordered" evidence="2">
    <location>
        <begin position="224"/>
        <end position="246"/>
    </location>
</feature>
<gene>
    <name evidence="5" type="ORF">EGT74_10230</name>
</gene>
<dbReference type="Proteomes" id="UP000278351">
    <property type="component" value="Unassembled WGS sequence"/>
</dbReference>
<protein>
    <submittedName>
        <fullName evidence="5">PDZ domain-containing protein</fullName>
    </submittedName>
</protein>
<dbReference type="PANTHER" id="PTHR22939">
    <property type="entry name" value="SERINE PROTEASE FAMILY S1C HTRA-RELATED"/>
    <property type="match status" value="1"/>
</dbReference>
<evidence type="ECO:0000256" key="1">
    <source>
        <dbReference type="ARBA" id="ARBA00010541"/>
    </source>
</evidence>
<dbReference type="PANTHER" id="PTHR22939:SF129">
    <property type="entry name" value="SERINE PROTEASE HTRA2, MITOCHONDRIAL"/>
    <property type="match status" value="1"/>
</dbReference>
<dbReference type="InterPro" id="IPR036034">
    <property type="entry name" value="PDZ_sf"/>
</dbReference>
<evidence type="ECO:0000259" key="4">
    <source>
        <dbReference type="PROSITE" id="PS50106"/>
    </source>
</evidence>
<dbReference type="OrthoDB" id="9781273at2"/>
<evidence type="ECO:0000256" key="3">
    <source>
        <dbReference type="SAM" id="SignalP"/>
    </source>
</evidence>
<dbReference type="EMBL" id="RPDH01000001">
    <property type="protein sequence ID" value="RPE13865.1"/>
    <property type="molecule type" value="Genomic_DNA"/>
</dbReference>
<feature type="signal peptide" evidence="3">
    <location>
        <begin position="1"/>
        <end position="23"/>
    </location>
</feature>
<dbReference type="InterPro" id="IPR001478">
    <property type="entry name" value="PDZ"/>
</dbReference>
<dbReference type="SMART" id="SM00228">
    <property type="entry name" value="PDZ"/>
    <property type="match status" value="2"/>
</dbReference>
<evidence type="ECO:0000256" key="2">
    <source>
        <dbReference type="SAM" id="MobiDB-lite"/>
    </source>
</evidence>
<comment type="similarity">
    <text evidence="1">Belongs to the peptidase S1C family.</text>
</comment>
<dbReference type="PROSITE" id="PS50106">
    <property type="entry name" value="PDZ"/>
    <property type="match status" value="2"/>
</dbReference>
<feature type="domain" description="PDZ" evidence="4">
    <location>
        <begin position="232"/>
        <end position="306"/>
    </location>
</feature>
<dbReference type="Gene3D" id="2.30.42.10">
    <property type="match status" value="2"/>
</dbReference>
<keyword evidence="3" id="KW-0732">Signal</keyword>
<dbReference type="RefSeq" id="WP_123846377.1">
    <property type="nucleotide sequence ID" value="NZ_RPDH01000001.1"/>
</dbReference>
<sequence length="324" mass="34923">MRRILYILSMGALTTTLALPAAAQEKRSGKLGEYDEIIIKRKGGSEDAKVTIEIKDGEVLADGKKLDEYKNGDVIIQRRRIVPRNGNMGGMPFIFDEDGRDEEQTITLGGNKAVLGVITEKKEAAGATVVEVADGSAAEKAGLKEGDVITAIDDKKISEPQDLYETIGGMKPGDKITVTYKRGGKEAKANTTLNKREESAPRVFSIPQRPGQPFRFREDMPSFRGFSPEGRSGPRLGLSVQDTEEGNGAKVLGVSKGSPAEKAGFQENDLITELDGNTVKNAGEVADAYRAQKEGSTINAKVLRNGKSATLTIKVPKKLNTENL</sequence>
<keyword evidence="6" id="KW-1185">Reference proteome</keyword>
<feature type="chain" id="PRO_5017924567" evidence="3">
    <location>
        <begin position="24"/>
        <end position="324"/>
    </location>
</feature>
<evidence type="ECO:0000313" key="5">
    <source>
        <dbReference type="EMBL" id="RPE13865.1"/>
    </source>
</evidence>
<dbReference type="Pfam" id="PF13180">
    <property type="entry name" value="PDZ_2"/>
    <property type="match status" value="2"/>
</dbReference>
<dbReference type="AlphaFoldDB" id="A0A3N4Q2R3"/>